<dbReference type="Proteomes" id="UP000663853">
    <property type="component" value="Unassembled WGS sequence"/>
</dbReference>
<dbReference type="PANTHER" id="PTHR44329">
    <property type="entry name" value="SERINE/THREONINE-PROTEIN KINASE TNNI3K-RELATED"/>
    <property type="match status" value="1"/>
</dbReference>
<dbReference type="SUPFAM" id="SSF56112">
    <property type="entry name" value="Protein kinase-like (PK-like)"/>
    <property type="match status" value="1"/>
</dbReference>
<feature type="region of interest" description="Disordered" evidence="1">
    <location>
        <begin position="397"/>
        <end position="455"/>
    </location>
</feature>
<accession>A0A8H3D1I9</accession>
<dbReference type="PANTHER" id="PTHR44329:SF214">
    <property type="entry name" value="PROTEIN KINASE DOMAIN-CONTAINING PROTEIN"/>
    <property type="match status" value="1"/>
</dbReference>
<dbReference type="GO" id="GO:0005524">
    <property type="term" value="F:ATP binding"/>
    <property type="evidence" value="ECO:0007669"/>
    <property type="project" value="InterPro"/>
</dbReference>
<name>A0A8H3D1I9_9AGAM</name>
<dbReference type="InterPro" id="IPR035899">
    <property type="entry name" value="DBL_dom_sf"/>
</dbReference>
<feature type="compositionally biased region" description="Basic and acidic residues" evidence="1">
    <location>
        <begin position="420"/>
        <end position="439"/>
    </location>
</feature>
<gene>
    <name evidence="4" type="ORF">RDB_LOCUS115840</name>
</gene>
<evidence type="ECO:0000256" key="1">
    <source>
        <dbReference type="SAM" id="MobiDB-lite"/>
    </source>
</evidence>
<dbReference type="SUPFAM" id="SSF48065">
    <property type="entry name" value="DBL homology domain (DH-domain)"/>
    <property type="match status" value="1"/>
</dbReference>
<dbReference type="PROSITE" id="PS00108">
    <property type="entry name" value="PROTEIN_KINASE_ST"/>
    <property type="match status" value="1"/>
</dbReference>
<dbReference type="InterPro" id="IPR011009">
    <property type="entry name" value="Kinase-like_dom_sf"/>
</dbReference>
<sequence length="707" mass="79183">MSTAPRNRPEINSNAQPTRLKKTLLAMEDLVLGEHMLVSQLDRLVNHYLRHLPCGSSEAKVSMFLRSACSLLELHARIETQLRTNPQDRSSMCRILVSHAPQLTMLHSEFYSNYLSAKAFIDQEQASTPQPWTTWRKERASKCPPEEDGSLPRSLEALMIAPIQRAFGYFRIVSDFRDGTNDNEIENAVVVMQTIAASIDKTVRTRENQERARVFLEFIDPIPGQRSGFLATLGPCILTGGLRVTYYCTPVPKTLPTLTDMSSTVRKASAFTATSAPQPTRLPCVHGSLDHCSELAYPKSFVAFLWKGYFLLCKSYAKGVRYKPKRWFLLNADVTVLANNHILPFGVRIAFGRHVFDLGATCVEERDNWVGHISSSRVSLEEGKVLDSRAYAPTLKNSLRIRRARPETAPTQSSTTEGDTEQKKRLLRTRSDGALRPRSESQGNTASTARHPGDTIMAHCNPGSAAGGGGVDRHYIRREDDHDRRAVVSHSSNASIFRQLVAEGCIDLSSCVDPKGHSPRPMAGGGLADIWRGQLFDGTRVAIKVWRDIHFERDDPKRLKRAMREVYNWSKLVHPNVQQLMGVVMFQDRLGMVSRWMEYGSLREYVKQHPDVDRFPLYIQVAVGLSYLHENDMVHGDVKAGNVLVSENGVAKLSDFGNSILSECTLVFSETTNLGGGTLRWMAPELLATPDIESGPPRRNKQTDIHF</sequence>
<dbReference type="PROSITE" id="PS50010">
    <property type="entry name" value="DH_2"/>
    <property type="match status" value="1"/>
</dbReference>
<feature type="domain" description="Protein kinase" evidence="3">
    <location>
        <begin position="516"/>
        <end position="707"/>
    </location>
</feature>
<dbReference type="InterPro" id="IPR051681">
    <property type="entry name" value="Ser/Thr_Kinases-Pseudokinases"/>
</dbReference>
<dbReference type="InterPro" id="IPR000219">
    <property type="entry name" value="DH_dom"/>
</dbReference>
<feature type="domain" description="DH" evidence="2">
    <location>
        <begin position="22"/>
        <end position="202"/>
    </location>
</feature>
<dbReference type="Gene3D" id="1.20.900.10">
    <property type="entry name" value="Dbl homology (DH) domain"/>
    <property type="match status" value="1"/>
</dbReference>
<dbReference type="InterPro" id="IPR008271">
    <property type="entry name" value="Ser/Thr_kinase_AS"/>
</dbReference>
<dbReference type="InterPro" id="IPR001245">
    <property type="entry name" value="Ser-Thr/Tyr_kinase_cat_dom"/>
</dbReference>
<dbReference type="Pfam" id="PF07714">
    <property type="entry name" value="PK_Tyr_Ser-Thr"/>
    <property type="match status" value="1"/>
</dbReference>
<dbReference type="InterPro" id="IPR000719">
    <property type="entry name" value="Prot_kinase_dom"/>
</dbReference>
<evidence type="ECO:0000313" key="5">
    <source>
        <dbReference type="Proteomes" id="UP000663853"/>
    </source>
</evidence>
<dbReference type="GO" id="GO:0005085">
    <property type="term" value="F:guanyl-nucleotide exchange factor activity"/>
    <property type="evidence" value="ECO:0007669"/>
    <property type="project" value="InterPro"/>
</dbReference>
<dbReference type="Pfam" id="PF00621">
    <property type="entry name" value="RhoGEF"/>
    <property type="match status" value="1"/>
</dbReference>
<dbReference type="Gene3D" id="1.10.510.10">
    <property type="entry name" value="Transferase(Phosphotransferase) domain 1"/>
    <property type="match status" value="1"/>
</dbReference>
<proteinExistence type="predicted"/>
<organism evidence="4 5">
    <name type="scientific">Rhizoctonia solani</name>
    <dbReference type="NCBI Taxonomy" id="456999"/>
    <lineage>
        <taxon>Eukaryota</taxon>
        <taxon>Fungi</taxon>
        <taxon>Dikarya</taxon>
        <taxon>Basidiomycota</taxon>
        <taxon>Agaricomycotina</taxon>
        <taxon>Agaricomycetes</taxon>
        <taxon>Cantharellales</taxon>
        <taxon>Ceratobasidiaceae</taxon>
        <taxon>Rhizoctonia</taxon>
    </lineage>
</organism>
<dbReference type="PROSITE" id="PS50011">
    <property type="entry name" value="PROTEIN_KINASE_DOM"/>
    <property type="match status" value="1"/>
</dbReference>
<protein>
    <submittedName>
        <fullName evidence="4">Uncharacterized protein</fullName>
    </submittedName>
</protein>
<comment type="caution">
    <text evidence="4">The sequence shown here is derived from an EMBL/GenBank/DDBJ whole genome shotgun (WGS) entry which is preliminary data.</text>
</comment>
<dbReference type="GO" id="GO:0004674">
    <property type="term" value="F:protein serine/threonine kinase activity"/>
    <property type="evidence" value="ECO:0007669"/>
    <property type="project" value="TreeGrafter"/>
</dbReference>
<reference evidence="4" key="1">
    <citation type="submission" date="2021-01" db="EMBL/GenBank/DDBJ databases">
        <authorList>
            <person name="Kaushik A."/>
        </authorList>
    </citation>
    <scope>NUCLEOTIDE SEQUENCE</scope>
    <source>
        <strain evidence="4">AG6-10EEA</strain>
    </source>
</reference>
<evidence type="ECO:0000259" key="2">
    <source>
        <dbReference type="PROSITE" id="PS50010"/>
    </source>
</evidence>
<dbReference type="SMART" id="SM00220">
    <property type="entry name" value="S_TKc"/>
    <property type="match status" value="1"/>
</dbReference>
<evidence type="ECO:0000313" key="4">
    <source>
        <dbReference type="EMBL" id="CAE6503481.1"/>
    </source>
</evidence>
<evidence type="ECO:0000259" key="3">
    <source>
        <dbReference type="PROSITE" id="PS50011"/>
    </source>
</evidence>
<dbReference type="EMBL" id="CAJMXA010003565">
    <property type="protein sequence ID" value="CAE6503481.1"/>
    <property type="molecule type" value="Genomic_DNA"/>
</dbReference>
<dbReference type="AlphaFoldDB" id="A0A8H3D1I9"/>